<proteinExistence type="predicted"/>
<name>A0A7I8DWW3_9FIRM</name>
<dbReference type="Proteomes" id="UP000593842">
    <property type="component" value="Chromosome"/>
</dbReference>
<dbReference type="KEGG" id="fit:Fi14EGH31_08130"/>
<evidence type="ECO:0000313" key="1">
    <source>
        <dbReference type="EMBL" id="BCL57101.1"/>
    </source>
</evidence>
<sequence>MSFLPHQVPFTLLLYANTEKRQHKIKNETTKSNNTYKIVQIFKKYCIESYKLCGNPPKKAVFPTIKRELKKRCTPPNQVI</sequence>
<accession>A0A7I8DWW3</accession>
<protein>
    <submittedName>
        <fullName evidence="1">Uncharacterized protein</fullName>
    </submittedName>
</protein>
<dbReference type="EMBL" id="AP024085">
    <property type="protein sequence ID" value="BCL57101.1"/>
    <property type="molecule type" value="Genomic_DNA"/>
</dbReference>
<reference evidence="2" key="1">
    <citation type="submission" date="2020-09" db="EMBL/GenBank/DDBJ databases">
        <title>Complete genome sequencing of Faecalibacillus intestinalis strain 14EGH31.</title>
        <authorList>
            <person name="Sakamoto M."/>
            <person name="Murakami T."/>
            <person name="Mori H."/>
        </authorList>
    </citation>
    <scope>NUCLEOTIDE SEQUENCE [LARGE SCALE GENOMIC DNA]</scope>
    <source>
        <strain evidence="2">14EGH31</strain>
    </source>
</reference>
<organism evidence="1 2">
    <name type="scientific">Faecalibacillus intestinalis</name>
    <dbReference type="NCBI Taxonomy" id="1982626"/>
    <lineage>
        <taxon>Bacteria</taxon>
        <taxon>Bacillati</taxon>
        <taxon>Bacillota</taxon>
        <taxon>Erysipelotrichia</taxon>
        <taxon>Erysipelotrichales</taxon>
        <taxon>Coprobacillaceae</taxon>
        <taxon>Faecalibacillus</taxon>
    </lineage>
</organism>
<dbReference type="AlphaFoldDB" id="A0A7I8DWW3"/>
<evidence type="ECO:0000313" key="2">
    <source>
        <dbReference type="Proteomes" id="UP000593842"/>
    </source>
</evidence>
<gene>
    <name evidence="1" type="ORF">Fi14EGH31_08130</name>
</gene>